<dbReference type="PROSITE" id="PS51186">
    <property type="entry name" value="GNAT"/>
    <property type="match status" value="1"/>
</dbReference>
<evidence type="ECO:0000313" key="4">
    <source>
        <dbReference type="EMBL" id="GIG54385.1"/>
    </source>
</evidence>
<feature type="domain" description="N-acetyltransferase" evidence="3">
    <location>
        <begin position="4"/>
        <end position="166"/>
    </location>
</feature>
<dbReference type="PIRSF" id="PIRSF028520">
    <property type="entry name" value="UCP028520"/>
    <property type="match status" value="1"/>
</dbReference>
<accession>A0A919UK01</accession>
<name>A0A919UK01_9MICO</name>
<dbReference type="AlphaFoldDB" id="A0A919UK01"/>
<dbReference type="CDD" id="cd04301">
    <property type="entry name" value="NAT_SF"/>
    <property type="match status" value="1"/>
</dbReference>
<dbReference type="PANTHER" id="PTHR43877:SF2">
    <property type="entry name" value="AMINOALKYLPHOSPHONATE N-ACETYLTRANSFERASE-RELATED"/>
    <property type="match status" value="1"/>
</dbReference>
<dbReference type="InterPro" id="IPR016890">
    <property type="entry name" value="UCP028520"/>
</dbReference>
<dbReference type="Proteomes" id="UP000652354">
    <property type="component" value="Unassembled WGS sequence"/>
</dbReference>
<sequence>MQNLRLRVMRDSDLDQVLVLNTAAVPAVNDLSKDELVELLEWCDVALVATNRDGAVIAFLLSLGSGQPYQSENYRWFESRGVRHQYIDRIVVGESARGTGVGRAMYESVFERARERGASEVTAEVNTRPLNARSIAFHEHLGFRQLGEQETKGGQVRVALLTRPVDG</sequence>
<dbReference type="Pfam" id="PF00583">
    <property type="entry name" value="Acetyltransf_1"/>
    <property type="match status" value="1"/>
</dbReference>
<organism evidence="4 5">
    <name type="scientific">Demequina activiva</name>
    <dbReference type="NCBI Taxonomy" id="1582364"/>
    <lineage>
        <taxon>Bacteria</taxon>
        <taxon>Bacillati</taxon>
        <taxon>Actinomycetota</taxon>
        <taxon>Actinomycetes</taxon>
        <taxon>Micrococcales</taxon>
        <taxon>Demequinaceae</taxon>
        <taxon>Demequina</taxon>
    </lineage>
</organism>
<dbReference type="SUPFAM" id="SSF55729">
    <property type="entry name" value="Acyl-CoA N-acyltransferases (Nat)"/>
    <property type="match status" value="1"/>
</dbReference>
<dbReference type="InterPro" id="IPR016181">
    <property type="entry name" value="Acyl_CoA_acyltransferase"/>
</dbReference>
<reference evidence="4" key="1">
    <citation type="submission" date="2021-01" db="EMBL/GenBank/DDBJ databases">
        <title>Whole genome shotgun sequence of Demequina activiva NBRC 110675.</title>
        <authorList>
            <person name="Komaki H."/>
            <person name="Tamura T."/>
        </authorList>
    </citation>
    <scope>NUCLEOTIDE SEQUENCE</scope>
    <source>
        <strain evidence="4">NBRC 110675</strain>
    </source>
</reference>
<gene>
    <name evidence="4" type="ORF">Dac01nite_11370</name>
</gene>
<comment type="caution">
    <text evidence="4">The sequence shown here is derived from an EMBL/GenBank/DDBJ whole genome shotgun (WGS) entry which is preliminary data.</text>
</comment>
<evidence type="ECO:0000313" key="5">
    <source>
        <dbReference type="Proteomes" id="UP000652354"/>
    </source>
</evidence>
<dbReference type="EMBL" id="BONR01000002">
    <property type="protein sequence ID" value="GIG54385.1"/>
    <property type="molecule type" value="Genomic_DNA"/>
</dbReference>
<proteinExistence type="predicted"/>
<dbReference type="GO" id="GO:0016747">
    <property type="term" value="F:acyltransferase activity, transferring groups other than amino-acyl groups"/>
    <property type="evidence" value="ECO:0007669"/>
    <property type="project" value="InterPro"/>
</dbReference>
<evidence type="ECO:0000256" key="2">
    <source>
        <dbReference type="ARBA" id="ARBA00023315"/>
    </source>
</evidence>
<keyword evidence="1" id="KW-0808">Transferase</keyword>
<protein>
    <submittedName>
        <fullName evidence="4">GNAT family acetyltransferase</fullName>
    </submittedName>
</protein>
<dbReference type="InterPro" id="IPR000182">
    <property type="entry name" value="GNAT_dom"/>
</dbReference>
<dbReference type="InterPro" id="IPR050832">
    <property type="entry name" value="Bact_Acetyltransf"/>
</dbReference>
<keyword evidence="2" id="KW-0012">Acyltransferase</keyword>
<evidence type="ECO:0000259" key="3">
    <source>
        <dbReference type="PROSITE" id="PS51186"/>
    </source>
</evidence>
<dbReference type="Gene3D" id="3.40.630.30">
    <property type="match status" value="1"/>
</dbReference>
<keyword evidence="5" id="KW-1185">Reference proteome</keyword>
<dbReference type="RefSeq" id="WP_203654169.1">
    <property type="nucleotide sequence ID" value="NZ_BONR01000002.1"/>
</dbReference>
<evidence type="ECO:0000256" key="1">
    <source>
        <dbReference type="ARBA" id="ARBA00022679"/>
    </source>
</evidence>
<dbReference type="PANTHER" id="PTHR43877">
    <property type="entry name" value="AMINOALKYLPHOSPHONATE N-ACETYLTRANSFERASE-RELATED-RELATED"/>
    <property type="match status" value="1"/>
</dbReference>